<evidence type="ECO:0000256" key="2">
    <source>
        <dbReference type="SAM" id="SignalP"/>
    </source>
</evidence>
<accession>A0A7E4VQE9</accession>
<sequence>MRQLTVCLLFIVICVWTTDSLECYSNQDVEWDMRKEEPKTNYSSYALCSENSTECIATVKPSGKLMHWMVHVGCGNHYHVNIDDDYHCEKQPVEIHICYCPRSHCNDFKRVLTYLRINMPTTTTALSTTTIRTTTTTVTPAKCYAKDFAETTLNQVICEDKRCYFMAGRSHGELMVKYGCMEGKTDNKLVLGCHTVQGGTDEGWGCFCYFDLCNSEEWVMAEIQKYEDEQKFKCYDYSTTTMNTSLAMEKVECDGPRQCTSYFQAVGDGMQYEGGCVDGLISDAFYEEDCFFDEDYPNGPLFICYCNKANCNDIKNFSKLAKSKNAYDWAKKHRNFANRLKLIHPALIFSLFIFWRLIFYD</sequence>
<dbReference type="Proteomes" id="UP000492821">
    <property type="component" value="Unassembled WGS sequence"/>
</dbReference>
<evidence type="ECO:0000313" key="3">
    <source>
        <dbReference type="Proteomes" id="UP000492821"/>
    </source>
</evidence>
<reference evidence="4" key="2">
    <citation type="submission" date="2020-10" db="UniProtKB">
        <authorList>
            <consortium name="WormBaseParasite"/>
        </authorList>
    </citation>
    <scope>IDENTIFICATION</scope>
</reference>
<keyword evidence="2" id="KW-0732">Signal</keyword>
<reference evidence="3" key="1">
    <citation type="journal article" date="2013" name="Genetics">
        <title>The draft genome and transcriptome of Panagrellus redivivus are shaped by the harsh demands of a free-living lifestyle.</title>
        <authorList>
            <person name="Srinivasan J."/>
            <person name="Dillman A.R."/>
            <person name="Macchietto M.G."/>
            <person name="Heikkinen L."/>
            <person name="Lakso M."/>
            <person name="Fracchia K.M."/>
            <person name="Antoshechkin I."/>
            <person name="Mortazavi A."/>
            <person name="Wong G."/>
            <person name="Sternberg P.W."/>
        </authorList>
    </citation>
    <scope>NUCLEOTIDE SEQUENCE [LARGE SCALE GENOMIC DNA]</scope>
    <source>
        <strain evidence="3">MT8872</strain>
    </source>
</reference>
<name>A0A7E4VQE9_PANRE</name>
<keyword evidence="1" id="KW-0812">Transmembrane</keyword>
<evidence type="ECO:0000256" key="1">
    <source>
        <dbReference type="SAM" id="Phobius"/>
    </source>
</evidence>
<feature type="transmembrane region" description="Helical" evidence="1">
    <location>
        <begin position="342"/>
        <end position="359"/>
    </location>
</feature>
<protein>
    <submittedName>
        <fullName evidence="4">Uncharacterized protein</fullName>
    </submittedName>
</protein>
<keyword evidence="1" id="KW-1133">Transmembrane helix</keyword>
<proteinExistence type="predicted"/>
<evidence type="ECO:0000313" key="4">
    <source>
        <dbReference type="WBParaSite" id="Pan_g23977.t1"/>
    </source>
</evidence>
<keyword evidence="3" id="KW-1185">Reference proteome</keyword>
<keyword evidence="1" id="KW-0472">Membrane</keyword>
<dbReference type="WBParaSite" id="Pan_g23977.t1">
    <property type="protein sequence ID" value="Pan_g23977.t1"/>
    <property type="gene ID" value="Pan_g23977"/>
</dbReference>
<dbReference type="AlphaFoldDB" id="A0A7E4VQE9"/>
<organism evidence="3 4">
    <name type="scientific">Panagrellus redivivus</name>
    <name type="common">Microworm</name>
    <dbReference type="NCBI Taxonomy" id="6233"/>
    <lineage>
        <taxon>Eukaryota</taxon>
        <taxon>Metazoa</taxon>
        <taxon>Ecdysozoa</taxon>
        <taxon>Nematoda</taxon>
        <taxon>Chromadorea</taxon>
        <taxon>Rhabditida</taxon>
        <taxon>Tylenchina</taxon>
        <taxon>Panagrolaimomorpha</taxon>
        <taxon>Panagrolaimoidea</taxon>
        <taxon>Panagrolaimidae</taxon>
        <taxon>Panagrellus</taxon>
    </lineage>
</organism>
<feature type="signal peptide" evidence="2">
    <location>
        <begin position="1"/>
        <end position="20"/>
    </location>
</feature>
<feature type="chain" id="PRO_5028875879" evidence="2">
    <location>
        <begin position="21"/>
        <end position="361"/>
    </location>
</feature>